<dbReference type="GO" id="GO:0006007">
    <property type="term" value="P:glucose catabolic process"/>
    <property type="evidence" value="ECO:0007669"/>
    <property type="project" value="InterPro"/>
</dbReference>
<feature type="binding site" evidence="9 13">
    <location>
        <position position="441"/>
    </location>
    <ligand>
        <name>Mn(2+)</name>
        <dbReference type="ChEBI" id="CHEBI:29035"/>
        <label>2</label>
    </ligand>
</feature>
<dbReference type="PIRSF" id="PIRSF001492">
    <property type="entry name" value="IPGAM"/>
    <property type="match status" value="1"/>
</dbReference>
<comment type="similarity">
    <text evidence="4 9">Belongs to the BPG-independent phosphoglycerate mutase family.</text>
</comment>
<feature type="binding site" evidence="9 12">
    <location>
        <begin position="259"/>
        <end position="262"/>
    </location>
    <ligand>
        <name>substrate</name>
    </ligand>
</feature>
<dbReference type="CDD" id="cd16010">
    <property type="entry name" value="iPGM"/>
    <property type="match status" value="1"/>
</dbReference>
<dbReference type="GO" id="GO:0006096">
    <property type="term" value="P:glycolytic process"/>
    <property type="evidence" value="ECO:0007669"/>
    <property type="project" value="UniProtKB-UniRule"/>
</dbReference>
<dbReference type="InterPro" id="IPR011258">
    <property type="entry name" value="BPG-indep_PGM_N"/>
</dbReference>
<dbReference type="Pfam" id="PF06415">
    <property type="entry name" value="iPGM_N"/>
    <property type="match status" value="1"/>
</dbReference>
<evidence type="ECO:0000313" key="16">
    <source>
        <dbReference type="EMBL" id="PID56583.1"/>
    </source>
</evidence>
<dbReference type="AlphaFoldDB" id="A0A2G6E3C3"/>
<dbReference type="InterPro" id="IPR017850">
    <property type="entry name" value="Alkaline_phosphatase_core_sf"/>
</dbReference>
<dbReference type="Proteomes" id="UP000229740">
    <property type="component" value="Unassembled WGS sequence"/>
</dbReference>
<feature type="binding site" evidence="9 12">
    <location>
        <position position="191"/>
    </location>
    <ligand>
        <name>substrate</name>
    </ligand>
</feature>
<dbReference type="HAMAP" id="MF_01038">
    <property type="entry name" value="GpmI"/>
    <property type="match status" value="1"/>
</dbReference>
<feature type="binding site" evidence="9 12">
    <location>
        <position position="185"/>
    </location>
    <ligand>
        <name>substrate</name>
    </ligand>
</feature>
<dbReference type="SUPFAM" id="SSF53649">
    <property type="entry name" value="Alkaline phosphatase-like"/>
    <property type="match status" value="1"/>
</dbReference>
<evidence type="ECO:0000256" key="4">
    <source>
        <dbReference type="ARBA" id="ARBA00008819"/>
    </source>
</evidence>
<reference evidence="16 17" key="1">
    <citation type="submission" date="2017-10" db="EMBL/GenBank/DDBJ databases">
        <title>Novel microbial diversity and functional potential in the marine mammal oral microbiome.</title>
        <authorList>
            <person name="Dudek N.K."/>
            <person name="Sun C.L."/>
            <person name="Burstein D."/>
            <person name="Kantor R.S."/>
            <person name="Aliaga Goltsman D.S."/>
            <person name="Bik E.M."/>
            <person name="Thomas B.C."/>
            <person name="Banfield J.F."/>
            <person name="Relman D.A."/>
        </authorList>
    </citation>
    <scope>NUCLEOTIDE SEQUENCE [LARGE SCALE GENOMIC DNA]</scope>
    <source>
        <strain evidence="16">DOLZORAL124_49_17</strain>
    </source>
</reference>
<dbReference type="GO" id="GO:0030145">
    <property type="term" value="F:manganese ion binding"/>
    <property type="evidence" value="ECO:0007669"/>
    <property type="project" value="UniProtKB-UniRule"/>
</dbReference>
<dbReference type="EC" id="5.4.2.12" evidence="9 10"/>
<feature type="binding site" evidence="9 13">
    <location>
        <position position="62"/>
    </location>
    <ligand>
        <name>Mn(2+)</name>
        <dbReference type="ChEBI" id="CHEBI:29035"/>
        <label>2</label>
    </ligand>
</feature>
<evidence type="ECO:0000256" key="10">
    <source>
        <dbReference type="NCBIfam" id="TIGR01307"/>
    </source>
</evidence>
<comment type="function">
    <text evidence="2 9">Catalyzes the interconversion of 2-phosphoglycerate and 3-phosphoglycerate.</text>
</comment>
<feature type="binding site" evidence="9 12">
    <location>
        <position position="123"/>
    </location>
    <ligand>
        <name>substrate</name>
    </ligand>
</feature>
<protein>
    <recommendedName>
        <fullName evidence="9 10">2,3-bisphosphoglycerate-independent phosphoglycerate mutase</fullName>
        <shortName evidence="9">BPG-independent PGAM</shortName>
        <shortName evidence="9">Phosphoglyceromutase</shortName>
        <shortName evidence="9">iPGM</shortName>
        <ecNumber evidence="9 10">5.4.2.12</ecNumber>
    </recommendedName>
</protein>
<dbReference type="FunFam" id="3.40.1450.10:FF:000002">
    <property type="entry name" value="2,3-bisphosphoglycerate-independent phosphoglycerate mutase"/>
    <property type="match status" value="1"/>
</dbReference>
<gene>
    <name evidence="9" type="primary">gpmI</name>
    <name evidence="16" type="ORF">CSB45_10955</name>
</gene>
<dbReference type="GO" id="GO:0005829">
    <property type="term" value="C:cytosol"/>
    <property type="evidence" value="ECO:0007669"/>
    <property type="project" value="TreeGrafter"/>
</dbReference>
<evidence type="ECO:0000256" key="2">
    <source>
        <dbReference type="ARBA" id="ARBA00002315"/>
    </source>
</evidence>
<feature type="domain" description="BPG-independent PGAM N-terminal" evidence="15">
    <location>
        <begin position="82"/>
        <end position="295"/>
    </location>
</feature>
<evidence type="ECO:0000256" key="5">
    <source>
        <dbReference type="ARBA" id="ARBA00022723"/>
    </source>
</evidence>
<feature type="active site" description="Phosphoserine intermediate" evidence="9 11">
    <location>
        <position position="62"/>
    </location>
</feature>
<proteinExistence type="inferred from homology"/>
<evidence type="ECO:0000313" key="17">
    <source>
        <dbReference type="Proteomes" id="UP000229740"/>
    </source>
</evidence>
<feature type="binding site" evidence="9 13">
    <location>
        <position position="440"/>
    </location>
    <ligand>
        <name>Mn(2+)</name>
        <dbReference type="ChEBI" id="CHEBI:29035"/>
        <label>2</label>
    </ligand>
</feature>
<evidence type="ECO:0000256" key="7">
    <source>
        <dbReference type="ARBA" id="ARBA00023211"/>
    </source>
</evidence>
<evidence type="ECO:0000256" key="9">
    <source>
        <dbReference type="HAMAP-Rule" id="MF_01038"/>
    </source>
</evidence>
<dbReference type="GO" id="GO:0004619">
    <property type="term" value="F:phosphoglycerate mutase activity"/>
    <property type="evidence" value="ECO:0007669"/>
    <property type="project" value="UniProtKB-UniRule"/>
</dbReference>
<comment type="caution">
    <text evidence="16">The sequence shown here is derived from an EMBL/GenBank/DDBJ whole genome shotgun (WGS) entry which is preliminary data.</text>
</comment>
<comment type="pathway">
    <text evidence="3 9">Carbohydrate degradation; glycolysis; pyruvate from D-glyceraldehyde 3-phosphate: step 3/5.</text>
</comment>
<dbReference type="SUPFAM" id="SSF64158">
    <property type="entry name" value="2,3-Bisphosphoglycerate-independent phosphoglycerate mutase, substrate-binding domain"/>
    <property type="match status" value="1"/>
</dbReference>
<evidence type="ECO:0000256" key="13">
    <source>
        <dbReference type="PIRSR" id="PIRSR001492-3"/>
    </source>
</evidence>
<dbReference type="PANTHER" id="PTHR31637">
    <property type="entry name" value="2,3-BISPHOSPHOGLYCERATE-INDEPENDENT PHOSPHOGLYCERATE MUTASE"/>
    <property type="match status" value="1"/>
</dbReference>
<comment type="catalytic activity">
    <reaction evidence="1 9">
        <text>(2R)-2-phosphoglycerate = (2R)-3-phosphoglycerate</text>
        <dbReference type="Rhea" id="RHEA:15901"/>
        <dbReference type="ChEBI" id="CHEBI:58272"/>
        <dbReference type="ChEBI" id="CHEBI:58289"/>
        <dbReference type="EC" id="5.4.2.12"/>
    </reaction>
</comment>
<dbReference type="InterPro" id="IPR006124">
    <property type="entry name" value="Metalloenzyme"/>
</dbReference>
<dbReference type="PANTHER" id="PTHR31637:SF0">
    <property type="entry name" value="2,3-BISPHOSPHOGLYCERATE-INDEPENDENT PHOSPHOGLYCERATE MUTASE"/>
    <property type="match status" value="1"/>
</dbReference>
<feature type="binding site" evidence="9 13">
    <location>
        <position position="399"/>
    </location>
    <ligand>
        <name>Mn(2+)</name>
        <dbReference type="ChEBI" id="CHEBI:29035"/>
        <label>1</label>
    </ligand>
</feature>
<organism evidence="16 17">
    <name type="scientific">candidate division KSB3 bacterium</name>
    <dbReference type="NCBI Taxonomy" id="2044937"/>
    <lineage>
        <taxon>Bacteria</taxon>
        <taxon>candidate division KSB3</taxon>
    </lineage>
</organism>
<feature type="binding site" evidence="9 13">
    <location>
        <position position="12"/>
    </location>
    <ligand>
        <name>Mn(2+)</name>
        <dbReference type="ChEBI" id="CHEBI:29035"/>
        <label>2</label>
    </ligand>
</feature>
<feature type="binding site" evidence="9 13">
    <location>
        <position position="403"/>
    </location>
    <ligand>
        <name>Mn(2+)</name>
        <dbReference type="ChEBI" id="CHEBI:29035"/>
        <label>1</label>
    </ligand>
</feature>
<dbReference type="Gene3D" id="3.40.720.10">
    <property type="entry name" value="Alkaline Phosphatase, subunit A"/>
    <property type="match status" value="1"/>
</dbReference>
<keyword evidence="6 9" id="KW-0324">Glycolysis</keyword>
<evidence type="ECO:0000259" key="14">
    <source>
        <dbReference type="Pfam" id="PF01676"/>
    </source>
</evidence>
<evidence type="ECO:0000256" key="8">
    <source>
        <dbReference type="ARBA" id="ARBA00023235"/>
    </source>
</evidence>
<dbReference type="Gene3D" id="3.40.1450.10">
    <property type="entry name" value="BPG-independent phosphoglycerate mutase, domain B"/>
    <property type="match status" value="1"/>
</dbReference>
<feature type="binding site" evidence="9 12">
    <location>
        <position position="332"/>
    </location>
    <ligand>
        <name>substrate</name>
    </ligand>
</feature>
<evidence type="ECO:0000256" key="1">
    <source>
        <dbReference type="ARBA" id="ARBA00000370"/>
    </source>
</evidence>
<dbReference type="EMBL" id="PDPS01000033">
    <property type="protein sequence ID" value="PID56583.1"/>
    <property type="molecule type" value="Genomic_DNA"/>
</dbReference>
<name>A0A2G6E3C3_9BACT</name>
<evidence type="ECO:0000256" key="11">
    <source>
        <dbReference type="PIRSR" id="PIRSR001492-1"/>
    </source>
</evidence>
<dbReference type="UniPathway" id="UPA00109">
    <property type="reaction ID" value="UER00186"/>
</dbReference>
<keyword evidence="8 9" id="KW-0413">Isomerase</keyword>
<dbReference type="Pfam" id="PF01676">
    <property type="entry name" value="Metalloenzyme"/>
    <property type="match status" value="1"/>
</dbReference>
<evidence type="ECO:0000259" key="15">
    <source>
        <dbReference type="Pfam" id="PF06415"/>
    </source>
</evidence>
<comment type="subunit">
    <text evidence="9">Monomer.</text>
</comment>
<dbReference type="InterPro" id="IPR005995">
    <property type="entry name" value="Pgm_bpd_ind"/>
</dbReference>
<dbReference type="InterPro" id="IPR036646">
    <property type="entry name" value="PGAM_B_sf"/>
</dbReference>
<keyword evidence="5 9" id="KW-0479">Metal-binding</keyword>
<accession>A0A2G6E3C3</accession>
<dbReference type="NCBIfam" id="TIGR01307">
    <property type="entry name" value="pgm_bpd_ind"/>
    <property type="match status" value="1"/>
</dbReference>
<evidence type="ECO:0000256" key="6">
    <source>
        <dbReference type="ARBA" id="ARBA00023152"/>
    </source>
</evidence>
<comment type="cofactor">
    <cofactor evidence="9">
        <name>Mn(2+)</name>
        <dbReference type="ChEBI" id="CHEBI:29035"/>
    </cofactor>
    <text evidence="9">Binds 2 manganese ions per subunit.</text>
</comment>
<evidence type="ECO:0000256" key="3">
    <source>
        <dbReference type="ARBA" id="ARBA00004798"/>
    </source>
</evidence>
<feature type="binding site" evidence="9 13">
    <location>
        <position position="459"/>
    </location>
    <ligand>
        <name>Mn(2+)</name>
        <dbReference type="ChEBI" id="CHEBI:29035"/>
        <label>1</label>
    </ligand>
</feature>
<sequence>MAKNKLLLMIMDGVGLRDSSEYNALENAETPNLDSYFKTCPMTKLTCHGRAVGLPDGVMGNSEVGHLNIGAGRVVMQDLVRIDSALENGSFEAIPEYQDLVKDVKEHGRSLHLIGLLSDAGVHSDMNHLKKVLMLLKKDGVSQVYVHAITDGRDTPPNSGLGYLRDIMEFMKAEGVGKLATIIGRYYCMDRDNRWERIEIAYDALTSGVGLHTKEPQTAVKEMYADHVTDEFLKPIVVDYDDGSHIFRDGDAVLAMNFRADRMREIAIALNDKDFDGFERKTVLTLHYSTMKKYRADFPYPVLFKEQRMDAIVGELISRHALTQLRIAETEKYAHVTYFFNGGEEQQFEGEERILVPSPKVATYDLQPEMSAPEVTEKLLEAIENDLYDVIVLNFANGDMVGHTGVYEAAVAALECIDTLIGRIVNAFTRQGGTVLITADHGNSEEMWDAKHNQPHTQHSLNPVPFVVITADKRSLTLREGGSLCDIAPTMLELLNIAQPKDMTGTSLIVTEP</sequence>
<evidence type="ECO:0000256" key="12">
    <source>
        <dbReference type="PIRSR" id="PIRSR001492-2"/>
    </source>
</evidence>
<keyword evidence="7 9" id="KW-0464">Manganese</keyword>
<feature type="binding site" evidence="9 12">
    <location>
        <begin position="153"/>
        <end position="154"/>
    </location>
    <ligand>
        <name>substrate</name>
    </ligand>
</feature>
<feature type="domain" description="Metalloenzyme" evidence="14">
    <location>
        <begin position="5"/>
        <end position="497"/>
    </location>
</feature>